<sequence length="198" mass="20949">MTRILPVLAAAAALLLSACGSGPQVLDTPPDALGKMRLGHLAVITDKAVKSPVSRDATPAEWQAVLTKAFQDRFGRLDGERYYHIGIHLDGYAIAPPGVPVLLSPKSVLIISATVFDDAKGGADGGKINEKPRQITVFESFSGETVVGSGLTRTREEQMAALAFNAAKAVEDWMVENPHWFDPAAAPPAEPPKAPSGR</sequence>
<keyword evidence="1" id="KW-0732">Signal</keyword>
<proteinExistence type="predicted"/>
<name>A0ABU1F9M0_9RHOB</name>
<evidence type="ECO:0008006" key="4">
    <source>
        <dbReference type="Google" id="ProtNLM"/>
    </source>
</evidence>
<organism evidence="2 3">
    <name type="scientific">Ruixingdingia sedimenti</name>
    <dbReference type="NCBI Taxonomy" id="3073604"/>
    <lineage>
        <taxon>Bacteria</taxon>
        <taxon>Pseudomonadati</taxon>
        <taxon>Pseudomonadota</taxon>
        <taxon>Alphaproteobacteria</taxon>
        <taxon>Rhodobacterales</taxon>
        <taxon>Paracoccaceae</taxon>
        <taxon>Ruixingdingia</taxon>
    </lineage>
</organism>
<dbReference type="RefSeq" id="WP_310457813.1">
    <property type="nucleotide sequence ID" value="NZ_JAVKPH010000015.1"/>
</dbReference>
<dbReference type="PROSITE" id="PS51257">
    <property type="entry name" value="PROKAR_LIPOPROTEIN"/>
    <property type="match status" value="1"/>
</dbReference>
<protein>
    <recommendedName>
        <fullName evidence="4">Lipoprotein</fullName>
    </recommendedName>
</protein>
<evidence type="ECO:0000256" key="1">
    <source>
        <dbReference type="SAM" id="SignalP"/>
    </source>
</evidence>
<accession>A0ABU1F9M0</accession>
<dbReference type="Proteomes" id="UP001247754">
    <property type="component" value="Unassembled WGS sequence"/>
</dbReference>
<dbReference type="EMBL" id="JAVKPH010000015">
    <property type="protein sequence ID" value="MDR5653571.1"/>
    <property type="molecule type" value="Genomic_DNA"/>
</dbReference>
<evidence type="ECO:0000313" key="3">
    <source>
        <dbReference type="Proteomes" id="UP001247754"/>
    </source>
</evidence>
<reference evidence="2 3" key="1">
    <citation type="submission" date="2023-09" db="EMBL/GenBank/DDBJ databases">
        <title>Xinfangfangia sedmenti sp. nov., isolated the sedment.</title>
        <authorList>
            <person name="Xu L."/>
        </authorList>
    </citation>
    <scope>NUCLEOTIDE SEQUENCE [LARGE SCALE GENOMIC DNA]</scope>
    <source>
        <strain evidence="2 3">LG-4</strain>
    </source>
</reference>
<gene>
    <name evidence="2" type="ORF">RGD00_13215</name>
</gene>
<feature type="chain" id="PRO_5047454201" description="Lipoprotein" evidence="1">
    <location>
        <begin position="24"/>
        <end position="198"/>
    </location>
</feature>
<keyword evidence="3" id="KW-1185">Reference proteome</keyword>
<feature type="signal peptide" evidence="1">
    <location>
        <begin position="1"/>
        <end position="23"/>
    </location>
</feature>
<evidence type="ECO:0000313" key="2">
    <source>
        <dbReference type="EMBL" id="MDR5653571.1"/>
    </source>
</evidence>
<comment type="caution">
    <text evidence="2">The sequence shown here is derived from an EMBL/GenBank/DDBJ whole genome shotgun (WGS) entry which is preliminary data.</text>
</comment>